<dbReference type="Proteomes" id="UP001501598">
    <property type="component" value="Unassembled WGS sequence"/>
</dbReference>
<dbReference type="InterPro" id="IPR029752">
    <property type="entry name" value="D-isomer_DH_CS1"/>
</dbReference>
<evidence type="ECO:0000256" key="4">
    <source>
        <dbReference type="RuleBase" id="RU003719"/>
    </source>
</evidence>
<dbReference type="InterPro" id="IPR058205">
    <property type="entry name" value="D-LDH-like"/>
</dbReference>
<protein>
    <submittedName>
        <fullName evidence="7">D-isomer specific 2-hydroxyacid dehydrogenase family protein</fullName>
    </submittedName>
</protein>
<evidence type="ECO:0000313" key="7">
    <source>
        <dbReference type="EMBL" id="GAA4539777.1"/>
    </source>
</evidence>
<dbReference type="SUPFAM" id="SSF51735">
    <property type="entry name" value="NAD(P)-binding Rossmann-fold domains"/>
    <property type="match status" value="1"/>
</dbReference>
<dbReference type="SUPFAM" id="SSF52283">
    <property type="entry name" value="Formate/glycerate dehydrogenase catalytic domain-like"/>
    <property type="match status" value="1"/>
</dbReference>
<dbReference type="Gene3D" id="3.40.50.720">
    <property type="entry name" value="NAD(P)-binding Rossmann-like Domain"/>
    <property type="match status" value="2"/>
</dbReference>
<evidence type="ECO:0000259" key="5">
    <source>
        <dbReference type="Pfam" id="PF00389"/>
    </source>
</evidence>
<dbReference type="PROSITE" id="PS00065">
    <property type="entry name" value="D_2_HYDROXYACID_DH_1"/>
    <property type="match status" value="1"/>
</dbReference>
<proteinExistence type="inferred from homology"/>
<dbReference type="InterPro" id="IPR029753">
    <property type="entry name" value="D-isomer_DH_CS"/>
</dbReference>
<dbReference type="InterPro" id="IPR036291">
    <property type="entry name" value="NAD(P)-bd_dom_sf"/>
</dbReference>
<comment type="similarity">
    <text evidence="1 4">Belongs to the D-isomer specific 2-hydroxyacid dehydrogenase family.</text>
</comment>
<keyword evidence="8" id="KW-1185">Reference proteome</keyword>
<dbReference type="Pfam" id="PF02826">
    <property type="entry name" value="2-Hacid_dh_C"/>
    <property type="match status" value="1"/>
</dbReference>
<organism evidence="7 8">
    <name type="scientific">Pseudonocardia xishanensis</name>
    <dbReference type="NCBI Taxonomy" id="630995"/>
    <lineage>
        <taxon>Bacteria</taxon>
        <taxon>Bacillati</taxon>
        <taxon>Actinomycetota</taxon>
        <taxon>Actinomycetes</taxon>
        <taxon>Pseudonocardiales</taxon>
        <taxon>Pseudonocardiaceae</taxon>
        <taxon>Pseudonocardia</taxon>
    </lineage>
</organism>
<reference evidence="8" key="1">
    <citation type="journal article" date="2019" name="Int. J. Syst. Evol. Microbiol.">
        <title>The Global Catalogue of Microorganisms (GCM) 10K type strain sequencing project: providing services to taxonomists for standard genome sequencing and annotation.</title>
        <authorList>
            <consortium name="The Broad Institute Genomics Platform"/>
            <consortium name="The Broad Institute Genome Sequencing Center for Infectious Disease"/>
            <person name="Wu L."/>
            <person name="Ma J."/>
        </authorList>
    </citation>
    <scope>NUCLEOTIDE SEQUENCE [LARGE SCALE GENOMIC DNA]</scope>
    <source>
        <strain evidence="8">JCM 17906</strain>
    </source>
</reference>
<comment type="caution">
    <text evidence="7">The sequence shown here is derived from an EMBL/GenBank/DDBJ whole genome shotgun (WGS) entry which is preliminary data.</text>
</comment>
<evidence type="ECO:0000259" key="6">
    <source>
        <dbReference type="Pfam" id="PF02826"/>
    </source>
</evidence>
<dbReference type="PROSITE" id="PS00670">
    <property type="entry name" value="D_2_HYDROXYACID_DH_2"/>
    <property type="match status" value="1"/>
</dbReference>
<dbReference type="PANTHER" id="PTHR43026">
    <property type="entry name" value="2-HYDROXYACID DEHYDROGENASE HOMOLOG 1-RELATED"/>
    <property type="match status" value="1"/>
</dbReference>
<keyword evidence="2 4" id="KW-0560">Oxidoreductase</keyword>
<dbReference type="PANTHER" id="PTHR43026:SF1">
    <property type="entry name" value="2-HYDROXYACID DEHYDROGENASE HOMOLOG 1-RELATED"/>
    <property type="match status" value="1"/>
</dbReference>
<dbReference type="PROSITE" id="PS00671">
    <property type="entry name" value="D_2_HYDROXYACID_DH_3"/>
    <property type="match status" value="1"/>
</dbReference>
<sequence>MLTRGQRIGITVYGCDRDEHTLFRESAHRFGVEPAVTGEPVSVAGALLASGNRCVSVDHRTRVTGPILRALGRVGVRYLSTRSIGVDHIDLEQAARAGITVGNVAYSPAAVADYTLMLIVMSLRHTRSVLDRTAAHDYRPPPTRGRELRDLTVGVVGTGRIGAAVVDRLTGFGARILAHDPRPTLSADYVPLEDLLRRSDVVTLHVPLGARTRHLLDRARLGELKAGAIVVNTGRGALVDTGALADELERGRLGGAALDVLEGEEGIFATDRRRDPVDWPVLARLQRLPNVIVTPHVAYHTDHALRDAVENSILQCLTFESGCRDA</sequence>
<feature type="domain" description="D-isomer specific 2-hydroxyacid dehydrogenase catalytic" evidence="5">
    <location>
        <begin position="50"/>
        <end position="322"/>
    </location>
</feature>
<dbReference type="Pfam" id="PF00389">
    <property type="entry name" value="2-Hacid_dh"/>
    <property type="match status" value="1"/>
</dbReference>
<evidence type="ECO:0000256" key="2">
    <source>
        <dbReference type="ARBA" id="ARBA00023002"/>
    </source>
</evidence>
<dbReference type="EMBL" id="BAABGT010000016">
    <property type="protein sequence ID" value="GAA4539777.1"/>
    <property type="molecule type" value="Genomic_DNA"/>
</dbReference>
<dbReference type="InterPro" id="IPR006140">
    <property type="entry name" value="D-isomer_DH_NAD-bd"/>
</dbReference>
<dbReference type="InterPro" id="IPR006139">
    <property type="entry name" value="D-isomer_2_OHA_DH_cat_dom"/>
</dbReference>
<evidence type="ECO:0000256" key="3">
    <source>
        <dbReference type="ARBA" id="ARBA00023027"/>
    </source>
</evidence>
<evidence type="ECO:0000313" key="8">
    <source>
        <dbReference type="Proteomes" id="UP001501598"/>
    </source>
</evidence>
<evidence type="ECO:0000256" key="1">
    <source>
        <dbReference type="ARBA" id="ARBA00005854"/>
    </source>
</evidence>
<keyword evidence="3" id="KW-0520">NAD</keyword>
<gene>
    <name evidence="7" type="ORF">GCM10023175_11640</name>
</gene>
<feature type="domain" description="D-isomer specific 2-hydroxyacid dehydrogenase NAD-binding" evidence="6">
    <location>
        <begin position="116"/>
        <end position="298"/>
    </location>
</feature>
<accession>A0ABP8RJ77</accession>
<name>A0ABP8RJ77_9PSEU</name>